<gene>
    <name evidence="2" type="ORF">MONBRDRAFT_30175</name>
</gene>
<proteinExistence type="predicted"/>
<dbReference type="AlphaFoldDB" id="A9VD79"/>
<evidence type="ECO:0000313" key="2">
    <source>
        <dbReference type="EMBL" id="EDQ84482.1"/>
    </source>
</evidence>
<feature type="compositionally biased region" description="Low complexity" evidence="1">
    <location>
        <begin position="1"/>
        <end position="16"/>
    </location>
</feature>
<feature type="region of interest" description="Disordered" evidence="1">
    <location>
        <begin position="1"/>
        <end position="37"/>
    </location>
</feature>
<dbReference type="InParanoid" id="A9VD79"/>
<evidence type="ECO:0000313" key="3">
    <source>
        <dbReference type="Proteomes" id="UP000001357"/>
    </source>
</evidence>
<evidence type="ECO:0000256" key="1">
    <source>
        <dbReference type="SAM" id="MobiDB-lite"/>
    </source>
</evidence>
<keyword evidence="3" id="KW-1185">Reference proteome</keyword>
<dbReference type="GeneID" id="5895961"/>
<organism evidence="2 3">
    <name type="scientific">Monosiga brevicollis</name>
    <name type="common">Choanoflagellate</name>
    <dbReference type="NCBI Taxonomy" id="81824"/>
    <lineage>
        <taxon>Eukaryota</taxon>
        <taxon>Choanoflagellata</taxon>
        <taxon>Craspedida</taxon>
        <taxon>Salpingoecidae</taxon>
        <taxon>Monosiga</taxon>
    </lineage>
</organism>
<dbReference type="KEGG" id="mbr:MONBRDRAFT_30175"/>
<reference evidence="2 3" key="1">
    <citation type="journal article" date="2008" name="Nature">
        <title>The genome of the choanoflagellate Monosiga brevicollis and the origin of metazoans.</title>
        <authorList>
            <consortium name="JGI Sequencing"/>
            <person name="King N."/>
            <person name="Westbrook M.J."/>
            <person name="Young S.L."/>
            <person name="Kuo A."/>
            <person name="Abedin M."/>
            <person name="Chapman J."/>
            <person name="Fairclough S."/>
            <person name="Hellsten U."/>
            <person name="Isogai Y."/>
            <person name="Letunic I."/>
            <person name="Marr M."/>
            <person name="Pincus D."/>
            <person name="Putnam N."/>
            <person name="Rokas A."/>
            <person name="Wright K.J."/>
            <person name="Zuzow R."/>
            <person name="Dirks W."/>
            <person name="Good M."/>
            <person name="Goodstein D."/>
            <person name="Lemons D."/>
            <person name="Li W."/>
            <person name="Lyons J.B."/>
            <person name="Morris A."/>
            <person name="Nichols S."/>
            <person name="Richter D.J."/>
            <person name="Salamov A."/>
            <person name="Bork P."/>
            <person name="Lim W.A."/>
            <person name="Manning G."/>
            <person name="Miller W.T."/>
            <person name="McGinnis W."/>
            <person name="Shapiro H."/>
            <person name="Tjian R."/>
            <person name="Grigoriev I.V."/>
            <person name="Rokhsar D."/>
        </authorList>
    </citation>
    <scope>NUCLEOTIDE SEQUENCE [LARGE SCALE GENOMIC DNA]</scope>
    <source>
        <strain evidence="3">MX1 / ATCC 50154</strain>
    </source>
</reference>
<dbReference type="Proteomes" id="UP000001357">
    <property type="component" value="Unassembled WGS sequence"/>
</dbReference>
<dbReference type="RefSeq" id="XP_001750669.1">
    <property type="nucleotide sequence ID" value="XM_001750617.1"/>
</dbReference>
<dbReference type="EMBL" id="CH991586">
    <property type="protein sequence ID" value="EDQ84482.1"/>
    <property type="molecule type" value="Genomic_DNA"/>
</dbReference>
<feature type="compositionally biased region" description="Polar residues" evidence="1">
    <location>
        <begin position="192"/>
        <end position="216"/>
    </location>
</feature>
<name>A9VD79_MONBE</name>
<feature type="region of interest" description="Disordered" evidence="1">
    <location>
        <begin position="175"/>
        <end position="216"/>
    </location>
</feature>
<accession>A9VD79</accession>
<sequence length="422" mass="45102">MTTSPSAASEAATETALPRGSKGSSGQRLASGRARRRGRVHLYNLETGLKVPEQSAPRRSNLVRFMVDHDMVVPDLKHQANVKRRGKHPNLVFLTPVDCYSLLLNNQQASALVSSRLTQIADQTAADMMQMSRAAYLEVRASLDSSALAYARAAAQGSGNDSFCDLDDTLDHSFASLGPRVSTPQADGLAGSQRQLARQPSPSLDDSAVTTGTPSHTPLRALRLFDMGAMGRASSKAAPALDDSVLADGSLPASPCPLDVKPHTGLANAQSEPTCPTCCKCDVEALQVFVHQDAVDMSALRSALVTLLARLDSVSHRNFDGMYAERRALPTRVPTPLNQEPRRGNLQACPNITIAVGGYVPRNRANHLIGRPAPGQHFPISKNPTHNLSLSLSLSLSSSSSLSLSLSLSLSYKLMLVEKELL</sequence>
<protein>
    <submittedName>
        <fullName evidence="2">Uncharacterized protein</fullName>
    </submittedName>
</protein>